<dbReference type="HOGENOM" id="CLU_3237765_0_0_10"/>
<sequence>MVLFFHKQQIIFSHECFSLAICIISSCHLRHIAVCFASFYLAI</sequence>
<evidence type="ECO:0000313" key="1">
    <source>
        <dbReference type="EMBL" id="EFB30538.1"/>
    </source>
</evidence>
<dbReference type="STRING" id="649760.HMPREF0971_03115"/>
<name>D1QVS5_9BACT</name>
<organism evidence="1 2">
    <name type="scientific">Segatella oris F0302</name>
    <dbReference type="NCBI Taxonomy" id="649760"/>
    <lineage>
        <taxon>Bacteria</taxon>
        <taxon>Pseudomonadati</taxon>
        <taxon>Bacteroidota</taxon>
        <taxon>Bacteroidia</taxon>
        <taxon>Bacteroidales</taxon>
        <taxon>Prevotellaceae</taxon>
        <taxon>Segatella</taxon>
    </lineage>
</organism>
<dbReference type="AlphaFoldDB" id="D1QVS5"/>
<evidence type="ECO:0000313" key="2">
    <source>
        <dbReference type="Proteomes" id="UP000004079"/>
    </source>
</evidence>
<dbReference type="EMBL" id="ACUZ02000058">
    <property type="protein sequence ID" value="EFB30538.1"/>
    <property type="molecule type" value="Genomic_DNA"/>
</dbReference>
<gene>
    <name evidence="1" type="ORF">HMPREF0971_03115</name>
</gene>
<proteinExistence type="predicted"/>
<dbReference type="PROSITE" id="PS51257">
    <property type="entry name" value="PROKAR_LIPOPROTEIN"/>
    <property type="match status" value="1"/>
</dbReference>
<dbReference type="Proteomes" id="UP000004079">
    <property type="component" value="Unassembled WGS sequence"/>
</dbReference>
<comment type="caution">
    <text evidence="1">The sequence shown here is derived from an EMBL/GenBank/DDBJ whole genome shotgun (WGS) entry which is preliminary data.</text>
</comment>
<evidence type="ECO:0008006" key="3">
    <source>
        <dbReference type="Google" id="ProtNLM"/>
    </source>
</evidence>
<accession>D1QVS5</accession>
<protein>
    <recommendedName>
        <fullName evidence="3">Lipoprotein</fullName>
    </recommendedName>
</protein>
<reference evidence="1 2" key="1">
    <citation type="submission" date="2009-11" db="EMBL/GenBank/DDBJ databases">
        <authorList>
            <person name="Weinstock G."/>
            <person name="Sodergren E."/>
            <person name="Clifton S."/>
            <person name="Fulton L."/>
            <person name="Fulton B."/>
            <person name="Courtney L."/>
            <person name="Fronick C."/>
            <person name="Harrison M."/>
            <person name="Strong C."/>
            <person name="Farmer C."/>
            <person name="Delahaunty K."/>
            <person name="Markovic C."/>
            <person name="Hall O."/>
            <person name="Minx P."/>
            <person name="Tomlinson C."/>
            <person name="Mitreva M."/>
            <person name="Nelson J."/>
            <person name="Hou S."/>
            <person name="Wollam A."/>
            <person name="Pepin K.H."/>
            <person name="Johnson M."/>
            <person name="Bhonagiri V."/>
            <person name="Nash W.E."/>
            <person name="Warren W."/>
            <person name="Chinwalla A."/>
            <person name="Mardis E.R."/>
            <person name="Wilson R.K."/>
        </authorList>
    </citation>
    <scope>NUCLEOTIDE SEQUENCE [LARGE SCALE GENOMIC DNA]</scope>
    <source>
        <strain evidence="1 2">F0302</strain>
    </source>
</reference>